<dbReference type="GeneID" id="96288391"/>
<dbReference type="InterPro" id="IPR007627">
    <property type="entry name" value="RNA_pol_sigma70_r2"/>
</dbReference>
<dbReference type="Pfam" id="PF20239">
    <property type="entry name" value="DUF6596"/>
    <property type="match status" value="1"/>
</dbReference>
<name>A0ABQ2ZJ42_9ACTN</name>
<evidence type="ECO:0000256" key="4">
    <source>
        <dbReference type="ARBA" id="ARBA00023163"/>
    </source>
</evidence>
<dbReference type="SUPFAM" id="SSF88946">
    <property type="entry name" value="Sigma2 domain of RNA polymerase sigma factors"/>
    <property type="match status" value="1"/>
</dbReference>
<dbReference type="PANTHER" id="PTHR47756">
    <property type="entry name" value="BLL6612 PROTEIN-RELATED"/>
    <property type="match status" value="1"/>
</dbReference>
<keyword evidence="3" id="KW-0731">Sigma factor</keyword>
<protein>
    <submittedName>
        <fullName evidence="9">RNA polymerase sigma24 factor</fullName>
    </submittedName>
</protein>
<dbReference type="InterPro" id="IPR013324">
    <property type="entry name" value="RNA_pol_sigma_r3/r4-like"/>
</dbReference>
<dbReference type="Gene3D" id="1.10.10.10">
    <property type="entry name" value="Winged helix-like DNA-binding domain superfamily/Winged helix DNA-binding domain"/>
    <property type="match status" value="1"/>
</dbReference>
<accession>A0ABQ2ZJ42</accession>
<proteinExistence type="inferred from homology"/>
<dbReference type="Pfam" id="PF08281">
    <property type="entry name" value="Sigma70_r4_2"/>
    <property type="match status" value="1"/>
</dbReference>
<dbReference type="InterPro" id="IPR013249">
    <property type="entry name" value="RNA_pol_sigma70_r4_t2"/>
</dbReference>
<keyword evidence="2" id="KW-0805">Transcription regulation</keyword>
<keyword evidence="10" id="KW-1185">Reference proteome</keyword>
<dbReference type="SUPFAM" id="SSF88659">
    <property type="entry name" value="Sigma3 and sigma4 domains of RNA polymerase sigma factors"/>
    <property type="match status" value="1"/>
</dbReference>
<dbReference type="InterPro" id="IPR036388">
    <property type="entry name" value="WH-like_DNA-bd_sf"/>
</dbReference>
<dbReference type="InterPro" id="IPR013325">
    <property type="entry name" value="RNA_pol_sigma_r2"/>
</dbReference>
<feature type="domain" description="RNA polymerase sigma factor 70 region 4 type 2" evidence="7">
    <location>
        <begin position="116"/>
        <end position="166"/>
    </location>
</feature>
<dbReference type="Pfam" id="PF04542">
    <property type="entry name" value="Sigma70_r2"/>
    <property type="match status" value="1"/>
</dbReference>
<feature type="domain" description="DUF6596" evidence="8">
    <location>
        <begin position="184"/>
        <end position="284"/>
    </location>
</feature>
<dbReference type="Gene3D" id="1.10.1740.10">
    <property type="match status" value="1"/>
</dbReference>
<feature type="domain" description="RNA polymerase sigma-70 region 2" evidence="6">
    <location>
        <begin position="11"/>
        <end position="77"/>
    </location>
</feature>
<evidence type="ECO:0000256" key="2">
    <source>
        <dbReference type="ARBA" id="ARBA00023015"/>
    </source>
</evidence>
<dbReference type="InterPro" id="IPR046531">
    <property type="entry name" value="DUF6596"/>
</dbReference>
<evidence type="ECO:0000313" key="9">
    <source>
        <dbReference type="EMBL" id="GGY15229.1"/>
    </source>
</evidence>
<reference evidence="10" key="1">
    <citation type="journal article" date="2019" name="Int. J. Syst. Evol. Microbiol.">
        <title>The Global Catalogue of Microorganisms (GCM) 10K type strain sequencing project: providing services to taxonomists for standard genome sequencing and annotation.</title>
        <authorList>
            <consortium name="The Broad Institute Genomics Platform"/>
            <consortium name="The Broad Institute Genome Sequencing Center for Infectious Disease"/>
            <person name="Wu L."/>
            <person name="Ma J."/>
        </authorList>
    </citation>
    <scope>NUCLEOTIDE SEQUENCE [LARGE SCALE GENOMIC DNA]</scope>
    <source>
        <strain evidence="10">JCM 4594</strain>
    </source>
</reference>
<feature type="region of interest" description="Disordered" evidence="5">
    <location>
        <begin position="72"/>
        <end position="105"/>
    </location>
</feature>
<evidence type="ECO:0000256" key="3">
    <source>
        <dbReference type="ARBA" id="ARBA00023082"/>
    </source>
</evidence>
<comment type="caution">
    <text evidence="9">The sequence shown here is derived from an EMBL/GenBank/DDBJ whole genome shotgun (WGS) entry which is preliminary data.</text>
</comment>
<dbReference type="Proteomes" id="UP000600946">
    <property type="component" value="Unassembled WGS sequence"/>
</dbReference>
<sequence length="428" mass="45722">MTAGEPTVEDLLRTLAPQVVGVLTRRWGDFAAAEDAVQEALLDAATQWPAEGVPRNPRGWLVQVAGRRMTEQVRSEQARRRREELVAGQVPADRRSAPGADTTDEGADDDTLALLFLCCHPVLSSASAIALTLRSVGGLTTGEIAAAFLVPEATMGQRISRAKQRIKASGVPFRMPDATHWPARLDAVLHVLYLIFNEGYVTSTGPELRRVELSREAIRLTRAVQALLPDDAEVTGLLALMLLTEARGPARTGPDGELVPLAEQDRSRWDTGAIAEGIGLITAALPRGPVGPYQVQAAIAAVHDEAPTAAATDWPQILALYGVLSRISDNPLITLNRAVATAMVHGPAAGLALLADPPPALVGHHRLHAVRAHLHELAGDREAAVADYRAAAHRTASLPERHHLSLRAARLAARAGGGEPDDREARQY</sequence>
<organism evidence="9 10">
    <name type="scientific">Streptomyces xanthochromogenes</name>
    <dbReference type="NCBI Taxonomy" id="67384"/>
    <lineage>
        <taxon>Bacteria</taxon>
        <taxon>Bacillati</taxon>
        <taxon>Actinomycetota</taxon>
        <taxon>Actinomycetes</taxon>
        <taxon>Kitasatosporales</taxon>
        <taxon>Streptomycetaceae</taxon>
        <taxon>Streptomyces</taxon>
    </lineage>
</organism>
<comment type="similarity">
    <text evidence="1">Belongs to the sigma-70 factor family. ECF subfamily.</text>
</comment>
<dbReference type="EMBL" id="BMUU01000001">
    <property type="protein sequence ID" value="GGY15229.1"/>
    <property type="molecule type" value="Genomic_DNA"/>
</dbReference>
<evidence type="ECO:0000256" key="5">
    <source>
        <dbReference type="SAM" id="MobiDB-lite"/>
    </source>
</evidence>
<dbReference type="RefSeq" id="WP_161249348.1">
    <property type="nucleotide sequence ID" value="NZ_BMUU01000001.1"/>
</dbReference>
<dbReference type="PANTHER" id="PTHR47756:SF2">
    <property type="entry name" value="BLL6612 PROTEIN"/>
    <property type="match status" value="1"/>
</dbReference>
<gene>
    <name evidence="9" type="primary">rpoE</name>
    <name evidence="9" type="ORF">GCM10010326_03560</name>
</gene>
<evidence type="ECO:0000256" key="1">
    <source>
        <dbReference type="ARBA" id="ARBA00010641"/>
    </source>
</evidence>
<feature type="compositionally biased region" description="Basic and acidic residues" evidence="5">
    <location>
        <begin position="72"/>
        <end position="85"/>
    </location>
</feature>
<keyword evidence="4" id="KW-0804">Transcription</keyword>
<evidence type="ECO:0000259" key="8">
    <source>
        <dbReference type="Pfam" id="PF20239"/>
    </source>
</evidence>
<evidence type="ECO:0000259" key="6">
    <source>
        <dbReference type="Pfam" id="PF04542"/>
    </source>
</evidence>
<evidence type="ECO:0000313" key="10">
    <source>
        <dbReference type="Proteomes" id="UP000600946"/>
    </source>
</evidence>
<evidence type="ECO:0000259" key="7">
    <source>
        <dbReference type="Pfam" id="PF08281"/>
    </source>
</evidence>